<evidence type="ECO:0000256" key="1">
    <source>
        <dbReference type="SAM" id="MobiDB-lite"/>
    </source>
</evidence>
<gene>
    <name evidence="2" type="ORF">UFOPK2032_01142</name>
</gene>
<dbReference type="AlphaFoldDB" id="A0A6J6JQ21"/>
<organism evidence="2">
    <name type="scientific">freshwater metagenome</name>
    <dbReference type="NCBI Taxonomy" id="449393"/>
    <lineage>
        <taxon>unclassified sequences</taxon>
        <taxon>metagenomes</taxon>
        <taxon>ecological metagenomes</taxon>
    </lineage>
</organism>
<name>A0A6J6JQ21_9ZZZZ</name>
<reference evidence="2" key="1">
    <citation type="submission" date="2020-05" db="EMBL/GenBank/DDBJ databases">
        <authorList>
            <person name="Chiriac C."/>
            <person name="Salcher M."/>
            <person name="Ghai R."/>
            <person name="Kavagutti S V."/>
        </authorList>
    </citation>
    <scope>NUCLEOTIDE SEQUENCE</scope>
</reference>
<feature type="region of interest" description="Disordered" evidence="1">
    <location>
        <begin position="51"/>
        <end position="199"/>
    </location>
</feature>
<sequence>MPKDPYKIVDTKPSWVSKLSSGAVALGSVATAVVITVPGLPGYDILTQLATGPEAQPTNSDSLGSGVADPNQPQEPVSAQAVSIVPASSNSSPASVGASAKQVPKPAAAKSGAPKSGATLALPGINSGNTSSPTPSGSGGSASNAGSNVGSGTSSGNTSSPTPSGGSSASGNSSYNGDDDYDGDDNYEGDEDSDEEDDD</sequence>
<dbReference type="EMBL" id="CAEZVM010000071">
    <property type="protein sequence ID" value="CAB4639162.1"/>
    <property type="molecule type" value="Genomic_DNA"/>
</dbReference>
<proteinExistence type="predicted"/>
<evidence type="ECO:0000313" key="2">
    <source>
        <dbReference type="EMBL" id="CAB4639162.1"/>
    </source>
</evidence>
<accession>A0A6J6JQ21</accession>
<feature type="compositionally biased region" description="Low complexity" evidence="1">
    <location>
        <begin position="126"/>
        <end position="176"/>
    </location>
</feature>
<feature type="compositionally biased region" description="Low complexity" evidence="1">
    <location>
        <begin position="81"/>
        <end position="118"/>
    </location>
</feature>
<protein>
    <submittedName>
        <fullName evidence="2">Unannotated protein</fullName>
    </submittedName>
</protein>
<feature type="compositionally biased region" description="Acidic residues" evidence="1">
    <location>
        <begin position="177"/>
        <end position="199"/>
    </location>
</feature>